<dbReference type="Gene3D" id="3.20.160.10">
    <property type="entry name" value="vpa0580 domain like"/>
    <property type="match status" value="1"/>
</dbReference>
<evidence type="ECO:0000313" key="1">
    <source>
        <dbReference type="EMBL" id="WQD39408.1"/>
    </source>
</evidence>
<dbReference type="InterPro" id="IPR038604">
    <property type="entry name" value="HopJ_sf"/>
</dbReference>
<proteinExistence type="predicted"/>
<sequence>MAISKQEIDLLLSQLNNKEIKFSDILQFIEAHYTHTPAAFKNGEQLNAASENQGSAKVLRFAQLNKLSETDTLKLFAEHYDDVVATPNAVNHQNIRQFMQWGWEGVRFDSEALAEK</sequence>
<name>A0ABZ0W7Z4_9BACT</name>
<dbReference type="Pfam" id="PF08888">
    <property type="entry name" value="HopJ"/>
    <property type="match status" value="1"/>
</dbReference>
<accession>A0ABZ0W7Z4</accession>
<dbReference type="InterPro" id="IPR014984">
    <property type="entry name" value="HopJ"/>
</dbReference>
<organism evidence="1 2">
    <name type="scientific">Niabella yanshanensis</name>
    <dbReference type="NCBI Taxonomy" id="577386"/>
    <lineage>
        <taxon>Bacteria</taxon>
        <taxon>Pseudomonadati</taxon>
        <taxon>Bacteroidota</taxon>
        <taxon>Chitinophagia</taxon>
        <taxon>Chitinophagales</taxon>
        <taxon>Chitinophagaceae</taxon>
        <taxon>Niabella</taxon>
    </lineage>
</organism>
<protein>
    <submittedName>
        <fullName evidence="1">HopJ type III effector protein</fullName>
    </submittedName>
</protein>
<keyword evidence="2" id="KW-1185">Reference proteome</keyword>
<dbReference type="RefSeq" id="WP_114788856.1">
    <property type="nucleotide sequence ID" value="NZ_CP139960.1"/>
</dbReference>
<gene>
    <name evidence="1" type="ORF">U0035_04515</name>
</gene>
<evidence type="ECO:0000313" key="2">
    <source>
        <dbReference type="Proteomes" id="UP001325680"/>
    </source>
</evidence>
<dbReference type="Proteomes" id="UP001325680">
    <property type="component" value="Chromosome"/>
</dbReference>
<dbReference type="EMBL" id="CP139960">
    <property type="protein sequence ID" value="WQD39408.1"/>
    <property type="molecule type" value="Genomic_DNA"/>
</dbReference>
<reference evidence="1 2" key="1">
    <citation type="submission" date="2023-12" db="EMBL/GenBank/DDBJ databases">
        <title>Genome sequencing and assembly of bacterial species from a model synthetic community.</title>
        <authorList>
            <person name="Hogle S.L."/>
        </authorList>
    </citation>
    <scope>NUCLEOTIDE SEQUENCE [LARGE SCALE GENOMIC DNA]</scope>
    <source>
        <strain evidence="1 2">HAMBI_3031</strain>
    </source>
</reference>